<dbReference type="EMBL" id="BEXA01000002">
    <property type="protein sequence ID" value="GAY73033.1"/>
    <property type="molecule type" value="Genomic_DNA"/>
</dbReference>
<evidence type="ECO:0000313" key="4">
    <source>
        <dbReference type="EMBL" id="GAY73033.1"/>
    </source>
</evidence>
<evidence type="ECO:0000313" key="5">
    <source>
        <dbReference type="Proteomes" id="UP000286974"/>
    </source>
</evidence>
<dbReference type="InterPro" id="IPR037118">
    <property type="entry name" value="Val-tRNA_synth_C_sf"/>
</dbReference>
<dbReference type="Pfam" id="PF16326">
    <property type="entry name" value="ABC_tran_CTD"/>
    <property type="match status" value="1"/>
</dbReference>
<evidence type="ECO:0000259" key="3">
    <source>
        <dbReference type="Pfam" id="PF16326"/>
    </source>
</evidence>
<protein>
    <submittedName>
        <fullName evidence="4">ATPase components of ABC transporters with duplicated ATPase domains</fullName>
    </submittedName>
</protein>
<dbReference type="GO" id="GO:0003677">
    <property type="term" value="F:DNA binding"/>
    <property type="evidence" value="ECO:0007669"/>
    <property type="project" value="InterPro"/>
</dbReference>
<dbReference type="Proteomes" id="UP000286974">
    <property type="component" value="Unassembled WGS sequence"/>
</dbReference>
<keyword evidence="5" id="KW-1185">Reference proteome</keyword>
<evidence type="ECO:0000256" key="2">
    <source>
        <dbReference type="ARBA" id="ARBA00022840"/>
    </source>
</evidence>
<reference evidence="4 5" key="1">
    <citation type="submission" date="2017-11" db="EMBL/GenBank/DDBJ databases">
        <title>Draft Genome Sequence of Lactobacillus curieae NBRC 111893 isolated from Koso, a Japanese sugar-Vegetable Fermented Beverage.</title>
        <authorList>
            <person name="Chiou T.Y."/>
            <person name="Oshima K."/>
            <person name="Suda W."/>
            <person name="Hattori M."/>
            <person name="Takahashi T."/>
        </authorList>
    </citation>
    <scope>NUCLEOTIDE SEQUENCE [LARGE SCALE GENOMIC DNA]</scope>
    <source>
        <strain evidence="4 5">NBRC111893</strain>
    </source>
</reference>
<keyword evidence="1" id="KW-0547">Nucleotide-binding</keyword>
<feature type="domain" description="ABC transporter Uup C-terminal" evidence="3">
    <location>
        <begin position="13"/>
        <end position="58"/>
    </location>
</feature>
<gene>
    <name evidence="4" type="ORF">NBRC111893_1179</name>
</gene>
<organism evidence="4 5">
    <name type="scientific">Lentilactobacillus kosonis</name>
    <dbReference type="NCBI Taxonomy" id="2810561"/>
    <lineage>
        <taxon>Bacteria</taxon>
        <taxon>Bacillati</taxon>
        <taxon>Bacillota</taxon>
        <taxon>Bacilli</taxon>
        <taxon>Lactobacillales</taxon>
        <taxon>Lactobacillaceae</taxon>
        <taxon>Lentilactobacillus</taxon>
    </lineage>
</organism>
<dbReference type="AlphaFoldDB" id="A0A401FL10"/>
<name>A0A401FL10_9LACO</name>
<evidence type="ECO:0000256" key="1">
    <source>
        <dbReference type="ARBA" id="ARBA00022741"/>
    </source>
</evidence>
<dbReference type="Gene3D" id="1.10.287.380">
    <property type="entry name" value="Valyl-tRNA synthetase, C-terminal domain"/>
    <property type="match status" value="1"/>
</dbReference>
<proteinExistence type="predicted"/>
<sequence length="62" mass="7220">MPPSKAILISWKTKKANIQEAMNTVDGSDYGKLSDLQKQNDELDVKINDKMERWEYLSQFDN</sequence>
<dbReference type="InterPro" id="IPR032524">
    <property type="entry name" value="ABC_tran_C"/>
</dbReference>
<dbReference type="GO" id="GO:0005524">
    <property type="term" value="F:ATP binding"/>
    <property type="evidence" value="ECO:0007669"/>
    <property type="project" value="UniProtKB-KW"/>
</dbReference>
<comment type="caution">
    <text evidence="4">The sequence shown here is derived from an EMBL/GenBank/DDBJ whole genome shotgun (WGS) entry which is preliminary data.</text>
</comment>
<keyword evidence="2" id="KW-0067">ATP-binding</keyword>
<accession>A0A401FL10</accession>